<dbReference type="AlphaFoldDB" id="A0A7R9EZN9"/>
<sequence length="718" mass="80775">MTFGHSFYKYRRNGKPDTHRLSLSHVLLAHCCQQEADACREVETMCPPGTGFSSRRRRVILMCKKTPPVQDQSASAYPNDGGPQILTATGSAVRGLVASVGPTMGGGGGGDHTVQANPNEQRTQVSETVLPQSAAKESDPSVRSSRESAGEVPETWVHHDAAAPPDESINVPEVAFYRIRTRRRGFRAGSTKKRRGKRRQPKTAGHISEDESIDGIGEVMSNHAEINTRGKTILTEEADDLGRNTINIKSIFHKERIIETRPTINKENELEESKSNDDNVNLAKGENQAKISDNTVQTHCKTQENKQMINFNEKNIKMIVNDRLFKDLTLGEIFPDISDHSRGRAKRGGSIITQNNTMPQDISTTLQDFDTALKGNAGKTTTVPLYRFKGRRSKCCGSTTNNSRGKRHSLIGVLLESGNKTVSDTDEVISNNKPIACKEDKHDGPTLKEEIKREDNKTTYQEGISKENAPESEKFCEERRETNSNYIKANCMSEERQQINFLRENEMKAVACMAQQNKILLGSPGQGVVQIAQSAKLTKQLLFGSKSNSISSCKLTNIKKVKETTPRKTKHCGESIRDVNSCTSNFVELECEYRRTSLSKRMSFLTLEFTTPWYFSERSMKYAKGYNPFSEAMLICRGRAKFPRVSFGMDLIAEEMCWWVMKDRDLSYIYHTHLIMLDRRVCAEIQQVTKLEEWGKDLWGDVCRSLVGRMLENSVSWQ</sequence>
<feature type="region of interest" description="Disordered" evidence="1">
    <location>
        <begin position="100"/>
        <end position="154"/>
    </location>
</feature>
<feature type="compositionally biased region" description="Basic and acidic residues" evidence="1">
    <location>
        <begin position="136"/>
        <end position="149"/>
    </location>
</feature>
<feature type="compositionally biased region" description="Basic residues" evidence="1">
    <location>
        <begin position="185"/>
        <end position="201"/>
    </location>
</feature>
<evidence type="ECO:0000313" key="2">
    <source>
        <dbReference type="EMBL" id="CAD7443412.1"/>
    </source>
</evidence>
<feature type="compositionally biased region" description="Polar residues" evidence="1">
    <location>
        <begin position="114"/>
        <end position="131"/>
    </location>
</feature>
<evidence type="ECO:0000256" key="1">
    <source>
        <dbReference type="SAM" id="MobiDB-lite"/>
    </source>
</evidence>
<gene>
    <name evidence="2" type="ORF">TBIB3V08_LOCUS5820</name>
</gene>
<name>A0A7R9EZN9_9NEOP</name>
<protein>
    <submittedName>
        <fullName evidence="2">Uncharacterized protein</fullName>
    </submittedName>
</protein>
<organism evidence="2">
    <name type="scientific">Timema bartmani</name>
    <dbReference type="NCBI Taxonomy" id="61472"/>
    <lineage>
        <taxon>Eukaryota</taxon>
        <taxon>Metazoa</taxon>
        <taxon>Ecdysozoa</taxon>
        <taxon>Arthropoda</taxon>
        <taxon>Hexapoda</taxon>
        <taxon>Insecta</taxon>
        <taxon>Pterygota</taxon>
        <taxon>Neoptera</taxon>
        <taxon>Polyneoptera</taxon>
        <taxon>Phasmatodea</taxon>
        <taxon>Timematodea</taxon>
        <taxon>Timematoidea</taxon>
        <taxon>Timematidae</taxon>
        <taxon>Timema</taxon>
    </lineage>
</organism>
<reference evidence="2" key="1">
    <citation type="submission" date="2020-11" db="EMBL/GenBank/DDBJ databases">
        <authorList>
            <person name="Tran Van P."/>
        </authorList>
    </citation>
    <scope>NUCLEOTIDE SEQUENCE</scope>
</reference>
<proteinExistence type="predicted"/>
<dbReference type="EMBL" id="OD566131">
    <property type="protein sequence ID" value="CAD7443412.1"/>
    <property type="molecule type" value="Genomic_DNA"/>
</dbReference>
<feature type="region of interest" description="Disordered" evidence="1">
    <location>
        <begin position="185"/>
        <end position="208"/>
    </location>
</feature>
<accession>A0A7R9EZN9</accession>